<dbReference type="GO" id="GO:0005576">
    <property type="term" value="C:extracellular region"/>
    <property type="evidence" value="ECO:0007669"/>
    <property type="project" value="InterPro"/>
</dbReference>
<feature type="domain" description="Chitin-binding type-2" evidence="3">
    <location>
        <begin position="281"/>
        <end position="335"/>
    </location>
</feature>
<dbReference type="SMART" id="SM00494">
    <property type="entry name" value="ChtBD2"/>
    <property type="match status" value="2"/>
</dbReference>
<organism evidence="4 5">
    <name type="scientific">Crassostrea virginica</name>
    <name type="common">Eastern oyster</name>
    <dbReference type="NCBI Taxonomy" id="6565"/>
    <lineage>
        <taxon>Eukaryota</taxon>
        <taxon>Metazoa</taxon>
        <taxon>Spiralia</taxon>
        <taxon>Lophotrochozoa</taxon>
        <taxon>Mollusca</taxon>
        <taxon>Bivalvia</taxon>
        <taxon>Autobranchia</taxon>
        <taxon>Pteriomorphia</taxon>
        <taxon>Ostreida</taxon>
        <taxon>Ostreoidea</taxon>
        <taxon>Ostreidae</taxon>
        <taxon>Crassostrea</taxon>
    </lineage>
</organism>
<evidence type="ECO:0000313" key="4">
    <source>
        <dbReference type="Proteomes" id="UP000694844"/>
    </source>
</evidence>
<dbReference type="SUPFAM" id="SSF57625">
    <property type="entry name" value="Invertebrate chitin-binding proteins"/>
    <property type="match status" value="1"/>
</dbReference>
<dbReference type="KEGG" id="cvn:111106095"/>
<feature type="coiled-coil region" evidence="1">
    <location>
        <begin position="44"/>
        <end position="71"/>
    </location>
</feature>
<gene>
    <name evidence="5" type="primary">LOC111106095</name>
</gene>
<proteinExistence type="predicted"/>
<dbReference type="PROSITE" id="PS50940">
    <property type="entry name" value="CHIT_BIND_II"/>
    <property type="match status" value="2"/>
</dbReference>
<evidence type="ECO:0000313" key="5">
    <source>
        <dbReference type="RefSeq" id="XP_022296327.1"/>
    </source>
</evidence>
<feature type="domain" description="Chitin-binding type-2" evidence="3">
    <location>
        <begin position="114"/>
        <end position="185"/>
    </location>
</feature>
<feature type="chain" id="PRO_5034859912" evidence="2">
    <location>
        <begin position="25"/>
        <end position="335"/>
    </location>
</feature>
<evidence type="ECO:0000256" key="2">
    <source>
        <dbReference type="SAM" id="SignalP"/>
    </source>
</evidence>
<accession>A0A8B8AYV0</accession>
<dbReference type="Gene3D" id="2.170.140.10">
    <property type="entry name" value="Chitin binding domain"/>
    <property type="match status" value="1"/>
</dbReference>
<keyword evidence="4" id="KW-1185">Reference proteome</keyword>
<dbReference type="GeneID" id="111106095"/>
<reference evidence="5" key="1">
    <citation type="submission" date="2025-08" db="UniProtKB">
        <authorList>
            <consortium name="RefSeq"/>
        </authorList>
    </citation>
    <scope>IDENTIFICATION</scope>
    <source>
        <tissue evidence="5">Whole sample</tissue>
    </source>
</reference>
<dbReference type="InterPro" id="IPR036508">
    <property type="entry name" value="Chitin-bd_dom_sf"/>
</dbReference>
<dbReference type="Proteomes" id="UP000694844">
    <property type="component" value="Chromosome 8"/>
</dbReference>
<dbReference type="GO" id="GO:0008061">
    <property type="term" value="F:chitin binding"/>
    <property type="evidence" value="ECO:0007669"/>
    <property type="project" value="InterPro"/>
</dbReference>
<protein>
    <submittedName>
        <fullName evidence="5">Uncharacterized protein LOC111106095 isoform X1</fullName>
    </submittedName>
</protein>
<sequence length="335" mass="38945">MDLLREISALTTFLILLLSTKLRSQPLIDNVDQQCSDFHNDMKLDKMKTVLNDLENRLEKTTLQLDMALADRKSIYGNYVDLMMMYSKGETPDVRTGVDSYEESTYTCLDETIDNICSKHPELIIKTSNDCQTYYNCSGEDPELSRWIPMYHFWPSKYKHECHYPFVFSTKSLRCENYTDVDCGSRFLPTWACRYFRNQCKLSHCIPCDVRFPNCENKSDGLWPQPSRGFSPWYMICENNRTLRTGYCPTDREWSVQSFPYKGECVHLFAIPNDYDSNGLLPSCKEKVDGNYQYKERCDAFYKCENGTASAIKCPQNTIFDSVKRSCEVGIICSK</sequence>
<keyword evidence="1" id="KW-0175">Coiled coil</keyword>
<dbReference type="AlphaFoldDB" id="A0A8B8AYV0"/>
<keyword evidence="2" id="KW-0732">Signal</keyword>
<dbReference type="RefSeq" id="XP_022296327.1">
    <property type="nucleotide sequence ID" value="XM_022440619.1"/>
</dbReference>
<dbReference type="Pfam" id="PF01607">
    <property type="entry name" value="CBM_14"/>
    <property type="match status" value="1"/>
</dbReference>
<evidence type="ECO:0000259" key="3">
    <source>
        <dbReference type="PROSITE" id="PS50940"/>
    </source>
</evidence>
<dbReference type="InterPro" id="IPR002557">
    <property type="entry name" value="Chitin-bd_dom"/>
</dbReference>
<feature type="signal peptide" evidence="2">
    <location>
        <begin position="1"/>
        <end position="24"/>
    </location>
</feature>
<name>A0A8B8AYV0_CRAVI</name>
<evidence type="ECO:0000256" key="1">
    <source>
        <dbReference type="SAM" id="Coils"/>
    </source>
</evidence>
<dbReference type="OrthoDB" id="6131869at2759"/>